<protein>
    <submittedName>
        <fullName evidence="1">Uncharacterized protein</fullName>
    </submittedName>
</protein>
<accession>A0A1Y1L7U4</accession>
<organism evidence="1">
    <name type="scientific">Photinus pyralis</name>
    <name type="common">Common eastern firefly</name>
    <name type="synonym">Lampyris pyralis</name>
    <dbReference type="NCBI Taxonomy" id="7054"/>
    <lineage>
        <taxon>Eukaryota</taxon>
        <taxon>Metazoa</taxon>
        <taxon>Ecdysozoa</taxon>
        <taxon>Arthropoda</taxon>
        <taxon>Hexapoda</taxon>
        <taxon>Insecta</taxon>
        <taxon>Pterygota</taxon>
        <taxon>Neoptera</taxon>
        <taxon>Endopterygota</taxon>
        <taxon>Coleoptera</taxon>
        <taxon>Polyphaga</taxon>
        <taxon>Elateriformia</taxon>
        <taxon>Elateroidea</taxon>
        <taxon>Lampyridae</taxon>
        <taxon>Lampyrinae</taxon>
        <taxon>Photinus</taxon>
    </lineage>
</organism>
<proteinExistence type="predicted"/>
<dbReference type="EMBL" id="GEZM01066286">
    <property type="protein sequence ID" value="JAV68005.1"/>
    <property type="molecule type" value="Transcribed_RNA"/>
</dbReference>
<name>A0A1Y1L7U4_PHOPY</name>
<reference evidence="1" key="1">
    <citation type="journal article" date="2016" name="Sci. Rep.">
        <title>Molecular characterization of firefly nuptial gifts: a multi-omics approach sheds light on postcopulatory sexual selection.</title>
        <authorList>
            <person name="Al-Wathiqui N."/>
            <person name="Fallon T.R."/>
            <person name="South A."/>
            <person name="Weng J.K."/>
            <person name="Lewis S.M."/>
        </authorList>
    </citation>
    <scope>NUCLEOTIDE SEQUENCE</scope>
</reference>
<sequence>MTLRKQRQPNYFFPDANILVNPGHLCEDDYAIESNRVKAIMLRFFDESLTSLRRNVNFTQFLTDQQIEMALLNRWKELIDGLTPPPSTRGRRICFAGSKLRRDVVFTQYSTRQLEYIGLTLKHLLLVRQNTLLFGDELYWAEHLNLFNLQEDSVEDVIYILKRPLAT</sequence>
<evidence type="ECO:0000313" key="1">
    <source>
        <dbReference type="EMBL" id="JAV68005.1"/>
    </source>
</evidence>
<dbReference type="AlphaFoldDB" id="A0A1Y1L7U4"/>